<dbReference type="PANTHER" id="PTHR43464">
    <property type="entry name" value="METHYLTRANSFERASE"/>
    <property type="match status" value="1"/>
</dbReference>
<evidence type="ECO:0000313" key="6">
    <source>
        <dbReference type="Proteomes" id="UP000553209"/>
    </source>
</evidence>
<organism evidence="5 6">
    <name type="scientific">Nocardiopsis alborubida</name>
    <dbReference type="NCBI Taxonomy" id="146802"/>
    <lineage>
        <taxon>Bacteria</taxon>
        <taxon>Bacillati</taxon>
        <taxon>Actinomycetota</taxon>
        <taxon>Actinomycetes</taxon>
        <taxon>Streptosporangiales</taxon>
        <taxon>Nocardiopsidaceae</taxon>
        <taxon>Nocardiopsis</taxon>
    </lineage>
</organism>
<dbReference type="Proteomes" id="UP000553209">
    <property type="component" value="Unassembled WGS sequence"/>
</dbReference>
<protein>
    <submittedName>
        <fullName evidence="5">Methyltransferase domain-containing protein</fullName>
    </submittedName>
</protein>
<sequence length="285" mass="30385">MTDIQQNGLIPYLLANRAFVAPAVEQAVAAMGLSGRTRLLDAGTGAGGGLVALARAAGPRARVLAVDRNPDVLDLAREHARSEGVSDRVEVRAADLVDVLDEAAESGDGFEAIWASDVVWPGNFDDPGALVARAARALRPGGLLGLFTSNYYQAMFLPGRSRLERAARTASELNWGIPSGGTAHYERHTAWMAAAGLLDVHVNVFPRVGSPVDADPTVRPYLENAVWPEMRESVLKRGTDAGLSGEEVAEVERLLTPGHPDYVLDAPGYYMVHPTVLALGRRSSD</sequence>
<evidence type="ECO:0000256" key="1">
    <source>
        <dbReference type="ARBA" id="ARBA00022603"/>
    </source>
</evidence>
<name>A0A7X6MCY5_9ACTN</name>
<evidence type="ECO:0000256" key="3">
    <source>
        <dbReference type="ARBA" id="ARBA00022691"/>
    </source>
</evidence>
<dbReference type="AlphaFoldDB" id="A0A7X6MCY5"/>
<dbReference type="SUPFAM" id="SSF53335">
    <property type="entry name" value="S-adenosyl-L-methionine-dependent methyltransferases"/>
    <property type="match status" value="1"/>
</dbReference>
<keyword evidence="1 5" id="KW-0489">Methyltransferase</keyword>
<dbReference type="EMBL" id="JAAXPG010000014">
    <property type="protein sequence ID" value="NKY99153.1"/>
    <property type="molecule type" value="Genomic_DNA"/>
</dbReference>
<dbReference type="Pfam" id="PF13847">
    <property type="entry name" value="Methyltransf_31"/>
    <property type="match status" value="1"/>
</dbReference>
<feature type="domain" description="Methyltransferase" evidence="4">
    <location>
        <begin position="36"/>
        <end position="145"/>
    </location>
</feature>
<proteinExistence type="predicted"/>
<evidence type="ECO:0000256" key="2">
    <source>
        <dbReference type="ARBA" id="ARBA00022679"/>
    </source>
</evidence>
<dbReference type="InterPro" id="IPR025714">
    <property type="entry name" value="Methyltranfer_dom"/>
</dbReference>
<dbReference type="GO" id="GO:0008168">
    <property type="term" value="F:methyltransferase activity"/>
    <property type="evidence" value="ECO:0007669"/>
    <property type="project" value="UniProtKB-KW"/>
</dbReference>
<dbReference type="CDD" id="cd02440">
    <property type="entry name" value="AdoMet_MTases"/>
    <property type="match status" value="1"/>
</dbReference>
<keyword evidence="3" id="KW-0949">S-adenosyl-L-methionine</keyword>
<keyword evidence="2 5" id="KW-0808">Transferase</keyword>
<dbReference type="Gene3D" id="3.40.50.150">
    <property type="entry name" value="Vaccinia Virus protein VP39"/>
    <property type="match status" value="1"/>
</dbReference>
<dbReference type="GO" id="GO:0032259">
    <property type="term" value="P:methylation"/>
    <property type="evidence" value="ECO:0007669"/>
    <property type="project" value="UniProtKB-KW"/>
</dbReference>
<evidence type="ECO:0000259" key="4">
    <source>
        <dbReference type="Pfam" id="PF13847"/>
    </source>
</evidence>
<dbReference type="InterPro" id="IPR029063">
    <property type="entry name" value="SAM-dependent_MTases_sf"/>
</dbReference>
<reference evidence="5 6" key="1">
    <citation type="submission" date="2020-04" db="EMBL/GenBank/DDBJ databases">
        <title>MicrobeNet Type strains.</title>
        <authorList>
            <person name="Nicholson A.C."/>
        </authorList>
    </citation>
    <scope>NUCLEOTIDE SEQUENCE [LARGE SCALE GENOMIC DNA]</scope>
    <source>
        <strain evidence="5 6">ATCC 23612</strain>
    </source>
</reference>
<dbReference type="RefSeq" id="WP_061078577.1">
    <property type="nucleotide sequence ID" value="NZ_JAAXPG010000014.1"/>
</dbReference>
<dbReference type="PANTHER" id="PTHR43464:SF19">
    <property type="entry name" value="UBIQUINONE BIOSYNTHESIS O-METHYLTRANSFERASE, MITOCHONDRIAL"/>
    <property type="match status" value="1"/>
</dbReference>
<evidence type="ECO:0000313" key="5">
    <source>
        <dbReference type="EMBL" id="NKY99153.1"/>
    </source>
</evidence>
<gene>
    <name evidence="5" type="ORF">HGB44_15995</name>
</gene>
<comment type="caution">
    <text evidence="5">The sequence shown here is derived from an EMBL/GenBank/DDBJ whole genome shotgun (WGS) entry which is preliminary data.</text>
</comment>
<accession>A0A7X6MCY5</accession>
<keyword evidence="6" id="KW-1185">Reference proteome</keyword>